<reference evidence="1 2" key="1">
    <citation type="submission" date="2014-02" db="EMBL/GenBank/DDBJ databases">
        <title>Single nucleus genome sequencing reveals high similarity among nuclei of an endomycorrhizal fungus.</title>
        <authorList>
            <person name="Lin K."/>
            <person name="Geurts R."/>
            <person name="Zhang Z."/>
            <person name="Limpens E."/>
            <person name="Saunders D.G."/>
            <person name="Mu D."/>
            <person name="Pang E."/>
            <person name="Cao H."/>
            <person name="Cha H."/>
            <person name="Lin T."/>
            <person name="Zhou Q."/>
            <person name="Shang Y."/>
            <person name="Li Y."/>
            <person name="Ivanov S."/>
            <person name="Sharma T."/>
            <person name="Velzen R.V."/>
            <person name="Ruijter N.D."/>
            <person name="Aanen D.K."/>
            <person name="Win J."/>
            <person name="Kamoun S."/>
            <person name="Bisseling T."/>
            <person name="Huang S."/>
        </authorList>
    </citation>
    <scope>NUCLEOTIDE SEQUENCE [LARGE SCALE GENOMIC DNA]</scope>
    <source>
        <strain evidence="2">DAOM197198w</strain>
    </source>
</reference>
<gene>
    <name evidence="1" type="ORF">RirG_066490</name>
</gene>
<dbReference type="HOGENOM" id="CLU_109484_0_0_1"/>
<dbReference type="Proteomes" id="UP000022910">
    <property type="component" value="Unassembled WGS sequence"/>
</dbReference>
<keyword evidence="2" id="KW-1185">Reference proteome</keyword>
<organism evidence="1 2">
    <name type="scientific">Rhizophagus irregularis (strain DAOM 197198w)</name>
    <name type="common">Glomus intraradices</name>
    <dbReference type="NCBI Taxonomy" id="1432141"/>
    <lineage>
        <taxon>Eukaryota</taxon>
        <taxon>Fungi</taxon>
        <taxon>Fungi incertae sedis</taxon>
        <taxon>Mucoromycota</taxon>
        <taxon>Glomeromycotina</taxon>
        <taxon>Glomeromycetes</taxon>
        <taxon>Glomerales</taxon>
        <taxon>Glomeraceae</taxon>
        <taxon>Rhizophagus</taxon>
    </lineage>
</organism>
<accession>A0A015JZF9</accession>
<evidence type="ECO:0000313" key="2">
    <source>
        <dbReference type="Proteomes" id="UP000022910"/>
    </source>
</evidence>
<protein>
    <submittedName>
        <fullName evidence="1">Uncharacterized protein</fullName>
    </submittedName>
</protein>
<sequence length="183" mass="21123">MLTSEYQSVTIIPEQIQDQDNLKEQDKQTSRKSKTANINLISLNNEIIPFYKYYEDADIVSIYFIKPTFGYINHSEEAVNNTVLISYDNEDRIVSVDIFTASKTLSCHLLDTQSEVDDKPPLLLHSTYHEINDELRLYFNNSISTNITFFKSEEEDIKVAMDDSKRVTALLFCNSSKKICRGK</sequence>
<proteinExistence type="predicted"/>
<dbReference type="OrthoDB" id="532890at2759"/>
<dbReference type="InterPro" id="IPR019270">
    <property type="entry name" value="DUF2283"/>
</dbReference>
<dbReference type="Pfam" id="PF10049">
    <property type="entry name" value="DUF2283"/>
    <property type="match status" value="1"/>
</dbReference>
<dbReference type="AlphaFoldDB" id="A0A015JZF9"/>
<name>A0A015JZF9_RHIIW</name>
<comment type="caution">
    <text evidence="1">The sequence shown here is derived from an EMBL/GenBank/DDBJ whole genome shotgun (WGS) entry which is preliminary data.</text>
</comment>
<evidence type="ECO:0000313" key="1">
    <source>
        <dbReference type="EMBL" id="EXX72740.1"/>
    </source>
</evidence>
<dbReference type="EMBL" id="JEMT01015082">
    <property type="protein sequence ID" value="EXX72740.1"/>
    <property type="molecule type" value="Genomic_DNA"/>
</dbReference>